<evidence type="ECO:0000313" key="2">
    <source>
        <dbReference type="EMBL" id="KAK8946185.1"/>
    </source>
</evidence>
<dbReference type="PANTHER" id="PTHR38926:SF81">
    <property type="entry name" value="F-BOX DOMAIN-CONTAINING PROTEIN"/>
    <property type="match status" value="1"/>
</dbReference>
<dbReference type="PANTHER" id="PTHR38926">
    <property type="entry name" value="F-BOX DOMAIN CONTAINING PROTEIN, EXPRESSED"/>
    <property type="match status" value="1"/>
</dbReference>
<organism evidence="2 3">
    <name type="scientific">Platanthera guangdongensis</name>
    <dbReference type="NCBI Taxonomy" id="2320717"/>
    <lineage>
        <taxon>Eukaryota</taxon>
        <taxon>Viridiplantae</taxon>
        <taxon>Streptophyta</taxon>
        <taxon>Embryophyta</taxon>
        <taxon>Tracheophyta</taxon>
        <taxon>Spermatophyta</taxon>
        <taxon>Magnoliopsida</taxon>
        <taxon>Liliopsida</taxon>
        <taxon>Asparagales</taxon>
        <taxon>Orchidaceae</taxon>
        <taxon>Orchidoideae</taxon>
        <taxon>Orchideae</taxon>
        <taxon>Orchidinae</taxon>
        <taxon>Platanthera</taxon>
    </lineage>
</organism>
<evidence type="ECO:0000259" key="1">
    <source>
        <dbReference type="PROSITE" id="PS50181"/>
    </source>
</evidence>
<keyword evidence="3" id="KW-1185">Reference proteome</keyword>
<dbReference type="SMART" id="SM00256">
    <property type="entry name" value="FBOX"/>
    <property type="match status" value="1"/>
</dbReference>
<sequence length="164" mass="18702">MRGPIASDRPSNTRVIYLTVRSSAQLCNFFLSSSNKTVRGREEQDMSERTAVRSGGGQCRRVSDGDERRYWNELNPEVLALIFKRLPPDELARTMSFVCRGWRDVVAGTYCWSEIDVEEWCRRVNRVDDIDVGVVKLVALSRGSVRRLSAYRIGNWGFSFTAVS</sequence>
<dbReference type="InterPro" id="IPR001810">
    <property type="entry name" value="F-box_dom"/>
</dbReference>
<dbReference type="Pfam" id="PF12937">
    <property type="entry name" value="F-box-like"/>
    <property type="match status" value="1"/>
</dbReference>
<evidence type="ECO:0000313" key="3">
    <source>
        <dbReference type="Proteomes" id="UP001412067"/>
    </source>
</evidence>
<comment type="caution">
    <text evidence="2">The sequence shown here is derived from an EMBL/GenBank/DDBJ whole genome shotgun (WGS) entry which is preliminary data.</text>
</comment>
<gene>
    <name evidence="2" type="ORF">KSP40_PGU008403</name>
</gene>
<protein>
    <recommendedName>
        <fullName evidence="1">F-box domain-containing protein</fullName>
    </recommendedName>
</protein>
<reference evidence="2 3" key="1">
    <citation type="journal article" date="2022" name="Nat. Plants">
        <title>Genomes of leafy and leafless Platanthera orchids illuminate the evolution of mycoheterotrophy.</title>
        <authorList>
            <person name="Li M.H."/>
            <person name="Liu K.W."/>
            <person name="Li Z."/>
            <person name="Lu H.C."/>
            <person name="Ye Q.L."/>
            <person name="Zhang D."/>
            <person name="Wang J.Y."/>
            <person name="Li Y.F."/>
            <person name="Zhong Z.M."/>
            <person name="Liu X."/>
            <person name="Yu X."/>
            <person name="Liu D.K."/>
            <person name="Tu X.D."/>
            <person name="Liu B."/>
            <person name="Hao Y."/>
            <person name="Liao X.Y."/>
            <person name="Jiang Y.T."/>
            <person name="Sun W.H."/>
            <person name="Chen J."/>
            <person name="Chen Y.Q."/>
            <person name="Ai Y."/>
            <person name="Zhai J.W."/>
            <person name="Wu S.S."/>
            <person name="Zhou Z."/>
            <person name="Hsiao Y.Y."/>
            <person name="Wu W.L."/>
            <person name="Chen Y.Y."/>
            <person name="Lin Y.F."/>
            <person name="Hsu J.L."/>
            <person name="Li C.Y."/>
            <person name="Wang Z.W."/>
            <person name="Zhao X."/>
            <person name="Zhong W.Y."/>
            <person name="Ma X.K."/>
            <person name="Ma L."/>
            <person name="Huang J."/>
            <person name="Chen G.Z."/>
            <person name="Huang M.Z."/>
            <person name="Huang L."/>
            <person name="Peng D.H."/>
            <person name="Luo Y.B."/>
            <person name="Zou S.Q."/>
            <person name="Chen S.P."/>
            <person name="Lan S."/>
            <person name="Tsai W.C."/>
            <person name="Van de Peer Y."/>
            <person name="Liu Z.J."/>
        </authorList>
    </citation>
    <scope>NUCLEOTIDE SEQUENCE [LARGE SCALE GENOMIC DNA]</scope>
    <source>
        <strain evidence="2">Lor288</strain>
    </source>
</reference>
<name>A0ABR2LPF0_9ASPA</name>
<accession>A0ABR2LPF0</accession>
<dbReference type="EMBL" id="JBBWWR010000017">
    <property type="protein sequence ID" value="KAK8946185.1"/>
    <property type="molecule type" value="Genomic_DNA"/>
</dbReference>
<proteinExistence type="predicted"/>
<dbReference type="Gene3D" id="1.20.1280.50">
    <property type="match status" value="1"/>
</dbReference>
<dbReference type="PROSITE" id="PS50181">
    <property type="entry name" value="FBOX"/>
    <property type="match status" value="1"/>
</dbReference>
<feature type="domain" description="F-box" evidence="1">
    <location>
        <begin position="68"/>
        <end position="115"/>
    </location>
</feature>
<dbReference type="InterPro" id="IPR036047">
    <property type="entry name" value="F-box-like_dom_sf"/>
</dbReference>
<dbReference type="Proteomes" id="UP001412067">
    <property type="component" value="Unassembled WGS sequence"/>
</dbReference>
<dbReference type="SUPFAM" id="SSF81383">
    <property type="entry name" value="F-box domain"/>
    <property type="match status" value="1"/>
</dbReference>